<dbReference type="VEuPathDB" id="TrichDB:TRFO_12173"/>
<dbReference type="PANTHER" id="PTHR15288">
    <property type="entry name" value="DENN DOMAIN-CONTAINING PROTEIN 2"/>
    <property type="match status" value="1"/>
</dbReference>
<reference evidence="2" key="1">
    <citation type="submission" date="2016-10" db="EMBL/GenBank/DDBJ databases">
        <authorList>
            <person name="Benchimol M."/>
            <person name="Almeida L.G."/>
            <person name="Vasconcelos A.T."/>
            <person name="Perreira-Neves A."/>
            <person name="Rosa I.A."/>
            <person name="Tasca T."/>
            <person name="Bogo M.R."/>
            <person name="de Souza W."/>
        </authorList>
    </citation>
    <scope>NUCLEOTIDE SEQUENCE [LARGE SCALE GENOMIC DNA]</scope>
    <source>
        <strain evidence="2">K</strain>
    </source>
</reference>
<dbReference type="Proteomes" id="UP000179807">
    <property type="component" value="Unassembled WGS sequence"/>
</dbReference>
<dbReference type="SMART" id="SM00799">
    <property type="entry name" value="DENN"/>
    <property type="match status" value="1"/>
</dbReference>
<feature type="domain" description="UDENN" evidence="1">
    <location>
        <begin position="78"/>
        <end position="526"/>
    </location>
</feature>
<name>A0A1J4J6C1_9EUKA</name>
<dbReference type="OrthoDB" id="10266080at2759"/>
<dbReference type="PANTHER" id="PTHR15288:SF0">
    <property type="entry name" value="UDENN DOMAIN-CONTAINING PROTEIN"/>
    <property type="match status" value="1"/>
</dbReference>
<evidence type="ECO:0000313" key="3">
    <source>
        <dbReference type="Proteomes" id="UP000179807"/>
    </source>
</evidence>
<sequence>MIVFSTFVTLNGIIISKTLCVYYSIFHEFNSIKKNMAAPNWNIHKFEQNLEKQVKRRHLIVRSPSIDLHVPQSCSAYDQFLLVGIPPDQTADSDPEILIAYPPVNPSGISIPRIINMCLPTGPKRKYLRGNGNEPIQDEFVFTIVNGMEIIYGSCIHVVVGNNNKKKSFYSSLATVNTTYCFCLLSHSAILATHFTFLSDLVLSTLNLFKMDCIPEVVPPFFNMTNIIENMELNGQVAHHRSIKVPADFMKAIVFYYTKSGDSPPFEINKTTCLYFPPIENLECLLWLSLDTLFSILSIELIMKLITSLILDAQVLIIGSSLQEVSMTVLALQHLIRPFRFCGPVVPVLPNVPDFFNILMSPTPFLIGVAPCEELSSLVFLDTAIIIYLEKKPAPFPCSAIFPDDITVMSNITKILSKEKSRTSHPFSFPSIFKKFLNHRYEFSPDTSTRILNAIHEPLNVLFTDEIYGYFVTNVNESDGDTVTIFNTELFLANVKNEDKLFYQNLVESQNFQLFIEKKIYQMQESRDSKSPLTTDIVVEEPIGTRGRKRSRTKSILKEMLATT</sequence>
<dbReference type="Gene3D" id="3.40.50.11500">
    <property type="match status" value="1"/>
</dbReference>
<protein>
    <recommendedName>
        <fullName evidence="1">UDENN domain-containing protein</fullName>
    </recommendedName>
</protein>
<dbReference type="Pfam" id="PF02141">
    <property type="entry name" value="DENN"/>
    <property type="match status" value="1"/>
</dbReference>
<keyword evidence="3" id="KW-1185">Reference proteome</keyword>
<accession>A0A1J4J6C1</accession>
<dbReference type="PROSITE" id="PS50211">
    <property type="entry name" value="DENN"/>
    <property type="match status" value="1"/>
</dbReference>
<dbReference type="InterPro" id="IPR037516">
    <property type="entry name" value="Tripartite_DENN"/>
</dbReference>
<proteinExistence type="predicted"/>
<organism evidence="2 3">
    <name type="scientific">Tritrichomonas foetus</name>
    <dbReference type="NCBI Taxonomy" id="1144522"/>
    <lineage>
        <taxon>Eukaryota</taxon>
        <taxon>Metamonada</taxon>
        <taxon>Parabasalia</taxon>
        <taxon>Tritrichomonadida</taxon>
        <taxon>Tritrichomonadidae</taxon>
        <taxon>Tritrichomonas</taxon>
    </lineage>
</organism>
<gene>
    <name evidence="2" type="ORF">TRFO_12173</name>
</gene>
<dbReference type="EMBL" id="MLAK01001448">
    <property type="protein sequence ID" value="OHS92981.1"/>
    <property type="molecule type" value="Genomic_DNA"/>
</dbReference>
<dbReference type="AlphaFoldDB" id="A0A1J4J6C1"/>
<dbReference type="InterPro" id="IPR043153">
    <property type="entry name" value="DENN_C"/>
</dbReference>
<dbReference type="RefSeq" id="XP_068346118.1">
    <property type="nucleotide sequence ID" value="XM_068496478.1"/>
</dbReference>
<dbReference type="InterPro" id="IPR051942">
    <property type="entry name" value="DENN_domain_containing_2"/>
</dbReference>
<evidence type="ECO:0000313" key="2">
    <source>
        <dbReference type="EMBL" id="OHS92981.1"/>
    </source>
</evidence>
<evidence type="ECO:0000259" key="1">
    <source>
        <dbReference type="PROSITE" id="PS50211"/>
    </source>
</evidence>
<dbReference type="GeneID" id="94831182"/>
<comment type="caution">
    <text evidence="2">The sequence shown here is derived from an EMBL/GenBank/DDBJ whole genome shotgun (WGS) entry which is preliminary data.</text>
</comment>
<dbReference type="InterPro" id="IPR001194">
    <property type="entry name" value="cDENN_dom"/>
</dbReference>